<protein>
    <submittedName>
        <fullName evidence="3">DNA-processing protein DprA</fullName>
    </submittedName>
</protein>
<dbReference type="InterPro" id="IPR003488">
    <property type="entry name" value="DprA"/>
</dbReference>
<dbReference type="RefSeq" id="WP_100745279.1">
    <property type="nucleotide sequence ID" value="NZ_NPEF02000008.1"/>
</dbReference>
<organism evidence="3 4">
    <name type="scientific">Leptospira ellisii</name>
    <dbReference type="NCBI Taxonomy" id="2023197"/>
    <lineage>
        <taxon>Bacteria</taxon>
        <taxon>Pseudomonadati</taxon>
        <taxon>Spirochaetota</taxon>
        <taxon>Spirochaetia</taxon>
        <taxon>Leptospirales</taxon>
        <taxon>Leptospiraceae</taxon>
        <taxon>Leptospira</taxon>
    </lineage>
</organism>
<evidence type="ECO:0000259" key="2">
    <source>
        <dbReference type="Pfam" id="PF02481"/>
    </source>
</evidence>
<feature type="domain" description="Smf/DprA SLOG" evidence="2">
    <location>
        <begin position="64"/>
        <end position="264"/>
    </location>
</feature>
<dbReference type="Proteomes" id="UP000232122">
    <property type="component" value="Unassembled WGS sequence"/>
</dbReference>
<dbReference type="PANTHER" id="PTHR43022:SF1">
    <property type="entry name" value="PROTEIN SMF"/>
    <property type="match status" value="1"/>
</dbReference>
<comment type="caution">
    <text evidence="3">The sequence shown here is derived from an EMBL/GenBank/DDBJ whole genome shotgun (WGS) entry which is preliminary data.</text>
</comment>
<dbReference type="PANTHER" id="PTHR43022">
    <property type="entry name" value="PROTEIN SMF"/>
    <property type="match status" value="1"/>
</dbReference>
<name>A0AAE4QMB5_9LEPT</name>
<dbReference type="InterPro" id="IPR057666">
    <property type="entry name" value="DrpA_SLOG"/>
</dbReference>
<dbReference type="AlphaFoldDB" id="A0AAE4QMB5"/>
<proteinExistence type="inferred from homology"/>
<accession>A0AAE4QMB5</accession>
<dbReference type="SUPFAM" id="SSF102405">
    <property type="entry name" value="MCP/YpsA-like"/>
    <property type="match status" value="1"/>
</dbReference>
<reference evidence="3 4" key="1">
    <citation type="journal article" date="2018" name="Microb. Genom.">
        <title>Deciphering the unexplored Leptospira diversity from soils uncovers genomic evolution to virulence.</title>
        <authorList>
            <person name="Thibeaux R."/>
            <person name="Iraola G."/>
            <person name="Ferres I."/>
            <person name="Bierque E."/>
            <person name="Girault D."/>
            <person name="Soupe-Gilbert M.E."/>
            <person name="Picardeau M."/>
            <person name="Goarant C."/>
        </authorList>
    </citation>
    <scope>NUCLEOTIDE SEQUENCE [LARGE SCALE GENOMIC DNA]</scope>
    <source>
        <strain evidence="3 4">ATI7-C-A5</strain>
    </source>
</reference>
<dbReference type="GO" id="GO:0009294">
    <property type="term" value="P:DNA-mediated transformation"/>
    <property type="evidence" value="ECO:0007669"/>
    <property type="project" value="InterPro"/>
</dbReference>
<sequence>MNPCVLADPDVSRLYVKNRIFEKYDSFEEWIRILPASLPASVLERALASAERISSEVANLGFSVLTGFDPGYPPLLKEIYDPPAVLFYSGNVDLLHERLAAVVGTREPSPVSKFVCGILPAYLKAHNVSGIVSGLAKGIDACAMRRALERGMKVIGVMGTGPENEYPWENGDLYRDMKRSENTLILTEYPPGHKALKYSFPKRNRIITGLCESVFILEAPEKSGAISSAYNALDQNRQIYVFSHPAQTKNGGGEILIRDGAERLDLETVSFGREEIVHIGDLLPESQSEIPGMLAELSEKRFSGEWKPIGSGYYARKTYFQPILPGI</sequence>
<evidence type="ECO:0000313" key="3">
    <source>
        <dbReference type="EMBL" id="MDV6235421.1"/>
    </source>
</evidence>
<dbReference type="Pfam" id="PF02481">
    <property type="entry name" value="DNA_processg_A"/>
    <property type="match status" value="1"/>
</dbReference>
<gene>
    <name evidence="3" type="ORF">CH379_007245</name>
</gene>
<dbReference type="EMBL" id="NPEF02000008">
    <property type="protein sequence ID" value="MDV6235421.1"/>
    <property type="molecule type" value="Genomic_DNA"/>
</dbReference>
<dbReference type="Gene3D" id="3.40.50.450">
    <property type="match status" value="1"/>
</dbReference>
<evidence type="ECO:0000256" key="1">
    <source>
        <dbReference type="ARBA" id="ARBA00006525"/>
    </source>
</evidence>
<keyword evidence="4" id="KW-1185">Reference proteome</keyword>
<comment type="similarity">
    <text evidence="1">Belongs to the DprA/Smf family.</text>
</comment>
<evidence type="ECO:0000313" key="4">
    <source>
        <dbReference type="Proteomes" id="UP000232122"/>
    </source>
</evidence>